<evidence type="ECO:0000313" key="9">
    <source>
        <dbReference type="EMBL" id="KFX41175.1"/>
    </source>
</evidence>
<comment type="subcellular location">
    <subcellularLocation>
        <location evidence="1">Nucleus</location>
    </subcellularLocation>
</comment>
<dbReference type="InterPro" id="IPR050815">
    <property type="entry name" value="TF_fung"/>
</dbReference>
<dbReference type="CDD" id="cd00067">
    <property type="entry name" value="GAL4"/>
    <property type="match status" value="1"/>
</dbReference>
<reference key="1">
    <citation type="journal article" date="2014" name="PLoS Genet.">
        <title>Signature Gene Expression Reveals Novel Clues to the Molecular Mechanisms of Dimorphic Transition in Penicillium marneffei.</title>
        <authorList>
            <person name="Yang E."/>
            <person name="Wang G."/>
            <person name="Cai J."/>
            <person name="Woo P.C."/>
            <person name="Lau S.K."/>
            <person name="Yuen K.-Y."/>
            <person name="Chow W.-N."/>
            <person name="Lin X."/>
        </authorList>
    </citation>
    <scope>NUCLEOTIDE SEQUENCE [LARGE SCALE GENOMIC DNA]</scope>
    <source>
        <strain>PM1</strain>
    </source>
</reference>
<dbReference type="GO" id="GO:0003677">
    <property type="term" value="F:DNA binding"/>
    <property type="evidence" value="ECO:0007669"/>
    <property type="project" value="UniProtKB-KW"/>
</dbReference>
<keyword evidence="4" id="KW-0238">DNA-binding</keyword>
<dbReference type="GO" id="GO:0005634">
    <property type="term" value="C:nucleus"/>
    <property type="evidence" value="ECO:0007669"/>
    <property type="project" value="UniProtKB-SubCell"/>
</dbReference>
<feature type="coiled-coil region" evidence="7">
    <location>
        <begin position="49"/>
        <end position="76"/>
    </location>
</feature>
<keyword evidence="7" id="KW-0175">Coiled coil</keyword>
<protein>
    <submittedName>
        <fullName evidence="9">Putative transcriptional regulatory protein</fullName>
    </submittedName>
</protein>
<keyword evidence="6" id="KW-0539">Nucleus</keyword>
<evidence type="ECO:0000256" key="5">
    <source>
        <dbReference type="ARBA" id="ARBA00023163"/>
    </source>
</evidence>
<dbReference type="GO" id="GO:0000981">
    <property type="term" value="F:DNA-binding transcription factor activity, RNA polymerase II-specific"/>
    <property type="evidence" value="ECO:0007669"/>
    <property type="project" value="InterPro"/>
</dbReference>
<evidence type="ECO:0000256" key="6">
    <source>
        <dbReference type="ARBA" id="ARBA00023242"/>
    </source>
</evidence>
<reference evidence="9" key="2">
    <citation type="journal article" date="2014" name="PLoS Genet.">
        <title>Signature gene expression reveals novel clues to the molecular mechanisms of dimorphic transition in Penicillium marneffei.</title>
        <authorList>
            <person name="Yang E."/>
            <person name="Wang G."/>
            <person name="Cai J."/>
            <person name="Woo P.C."/>
            <person name="Lau S.K."/>
            <person name="Yuen K.-Y."/>
            <person name="Chow W.-N."/>
            <person name="Lin X."/>
        </authorList>
    </citation>
    <scope>NUCLEOTIDE SEQUENCE</scope>
    <source>
        <strain evidence="9">PM1</strain>
    </source>
</reference>
<name>A0A093UMK8_TALMA</name>
<dbReference type="HOGENOM" id="CLU_515032_0_0_1"/>
<gene>
    <name evidence="9" type="ORF">GQ26_0680130</name>
</gene>
<keyword evidence="3" id="KW-0805">Transcription regulation</keyword>
<dbReference type="InterPro" id="IPR007219">
    <property type="entry name" value="XnlR_reg_dom"/>
</dbReference>
<comment type="caution">
    <text evidence="9">The sequence shown here is derived from an EMBL/GenBank/DDBJ whole genome shotgun (WGS) entry which is preliminary data.</text>
</comment>
<dbReference type="PANTHER" id="PTHR47338:SF10">
    <property type="entry name" value="TRANSCRIPTION FACTOR DOMAIN-CONTAINING PROTEIN-RELATED"/>
    <property type="match status" value="1"/>
</dbReference>
<evidence type="ECO:0000256" key="7">
    <source>
        <dbReference type="SAM" id="Coils"/>
    </source>
</evidence>
<dbReference type="GO" id="GO:0008270">
    <property type="term" value="F:zinc ion binding"/>
    <property type="evidence" value="ECO:0007669"/>
    <property type="project" value="InterPro"/>
</dbReference>
<dbReference type="SMART" id="SM00066">
    <property type="entry name" value="GAL4"/>
    <property type="match status" value="1"/>
</dbReference>
<dbReference type="Gene3D" id="4.10.240.10">
    <property type="entry name" value="Zn(2)-C6 fungal-type DNA-binding domain"/>
    <property type="match status" value="1"/>
</dbReference>
<dbReference type="SUPFAM" id="SSF57701">
    <property type="entry name" value="Zn2/Cys6 DNA-binding domain"/>
    <property type="match status" value="1"/>
</dbReference>
<evidence type="ECO:0000256" key="4">
    <source>
        <dbReference type="ARBA" id="ARBA00023125"/>
    </source>
</evidence>
<dbReference type="PROSITE" id="PS00463">
    <property type="entry name" value="ZN2_CY6_FUNGAL_1"/>
    <property type="match status" value="1"/>
</dbReference>
<organism evidence="9">
    <name type="scientific">Talaromyces marneffei PM1</name>
    <dbReference type="NCBI Taxonomy" id="1077442"/>
    <lineage>
        <taxon>Eukaryota</taxon>
        <taxon>Fungi</taxon>
        <taxon>Dikarya</taxon>
        <taxon>Ascomycota</taxon>
        <taxon>Pezizomycotina</taxon>
        <taxon>Eurotiomycetes</taxon>
        <taxon>Eurotiomycetidae</taxon>
        <taxon>Eurotiales</taxon>
        <taxon>Trichocomaceae</taxon>
        <taxon>Talaromyces</taxon>
        <taxon>Talaromyces sect. Talaromyces</taxon>
    </lineage>
</organism>
<evidence type="ECO:0000256" key="1">
    <source>
        <dbReference type="ARBA" id="ARBA00004123"/>
    </source>
</evidence>
<dbReference type="GO" id="GO:0006351">
    <property type="term" value="P:DNA-templated transcription"/>
    <property type="evidence" value="ECO:0007669"/>
    <property type="project" value="InterPro"/>
</dbReference>
<dbReference type="PANTHER" id="PTHR47338">
    <property type="entry name" value="ZN(II)2CYS6 TRANSCRIPTION FACTOR (EUROFUNG)-RELATED"/>
    <property type="match status" value="1"/>
</dbReference>
<evidence type="ECO:0000256" key="2">
    <source>
        <dbReference type="ARBA" id="ARBA00022723"/>
    </source>
</evidence>
<dbReference type="Pfam" id="PF00172">
    <property type="entry name" value="Zn_clus"/>
    <property type="match status" value="1"/>
</dbReference>
<feature type="domain" description="Zn(2)-C6 fungal-type" evidence="8">
    <location>
        <begin position="11"/>
        <end position="41"/>
    </location>
</feature>
<dbReference type="InterPro" id="IPR001138">
    <property type="entry name" value="Zn2Cys6_DnaBD"/>
</dbReference>
<dbReference type="InterPro" id="IPR036864">
    <property type="entry name" value="Zn2-C6_fun-type_DNA-bd_sf"/>
</dbReference>
<dbReference type="EMBL" id="JPOX01000068">
    <property type="protein sequence ID" value="KFX41175.1"/>
    <property type="molecule type" value="Genomic_DNA"/>
</dbReference>
<accession>A0A093UMK8</accession>
<dbReference type="PROSITE" id="PS50048">
    <property type="entry name" value="ZN2_CY6_FUNGAL_2"/>
    <property type="match status" value="1"/>
</dbReference>
<keyword evidence="5" id="KW-0804">Transcription</keyword>
<dbReference type="Pfam" id="PF04082">
    <property type="entry name" value="Fungal_trans"/>
    <property type="match status" value="1"/>
</dbReference>
<dbReference type="AlphaFoldDB" id="A0A093UMK8"/>
<evidence type="ECO:0000256" key="3">
    <source>
        <dbReference type="ARBA" id="ARBA00023015"/>
    </source>
</evidence>
<sequence>MSSGMGSKHAACTECRQRKVKCHGGQPSCQNCLRRRSQCVFSRTLGQEKEDLLVMISELNNRLSNAEERLAATTTSCNSQTWPHAARADNMTGIASPPLMGLSASVDSGSIDDNAMTLFPDSYGLWNLSEIESNASFVLSPQNSSTNWPNLDLNTEGRDISDTCDMELELSPRELHDLYESYFDQADHNCYMLEKDTFLTKMDHQPLGHELLGLKYIVLAYGASASSTYNHLQNKLYEVSRAYFEKVETWNPLFAIISLQCCTLLATFELQQLLFIRAWDRINRAMWMAELFELHQMDGENEPLRQRTSGLFMAQTTNPEELEERRRTFCICFGSNTNAQINHMEKITTLLPNEHNINDPKALHRRTLYEALNQPMARKLSRFEGFIITTALHVRSLRHANIACVGIKDEHLEYDFWMHHFYITESLSQLYCAQYLEPTLRNSIVLSGTLCMAVRIQATLLCLQHAAVVRGSEIKPAQSFASFGKSKCFMTAMKLMNTIKQMHIQGTLINTAKSFCHLVNICYRTILRS</sequence>
<keyword evidence="2" id="KW-0479">Metal-binding</keyword>
<proteinExistence type="predicted"/>
<dbReference type="CDD" id="cd12148">
    <property type="entry name" value="fungal_TF_MHR"/>
    <property type="match status" value="1"/>
</dbReference>
<evidence type="ECO:0000259" key="8">
    <source>
        <dbReference type="PROSITE" id="PS50048"/>
    </source>
</evidence>